<dbReference type="GO" id="GO:1990904">
    <property type="term" value="C:ribonucleoprotein complex"/>
    <property type="evidence" value="ECO:0007669"/>
    <property type="project" value="TreeGrafter"/>
</dbReference>
<feature type="compositionally biased region" description="Polar residues" evidence="1">
    <location>
        <begin position="486"/>
        <end position="495"/>
    </location>
</feature>
<sequence>MSARGRAKGEAQSGGPEQSSPPSLPAPDVKKFQQSVADLSVQIKDKENQRKRLTTGGQNVVQLNGELTRVTSELAEIGHLKSSTTAEVRGVEEQIKQLGPENSSKKEEANKVLVGLRYKTPERIEEALRKLRQQQMSRQFSENEEKRLQSEIDTLENSKDELREFLKTKAEIEEMIQKLGQLRERRNSLYRRSRELRTREGEAKDRQSQLRRQLAEARDKKKGLQKQQDTLTEEIDGLYKARQRLRDDFKKYQSEYLTANSRQETEERERESVRRGEERKERRKRQVLEAEMRREMEYDEEKTVCRTLISHLEKMVEHTATNGGPGLDPQRSFSSPPAYHTASGVGRDGGGFEEPGEFLPRKTEDVGGYLVPSSSRRKSKRDRKKNTLSGKAQRRLQYDAVVFSQFQFLSVAPPTNLSTVPQVLQTLKEKLAFYEHKTSTCSEAGDSGISSQALAELAEQDLNSQEEFDHTSPNRHPHKPLPLTSADLSPPQNNGGPVPVSPSSPPLTPRASPPRTDGEEKVLLHSVSTSTTASSNSTTTLVQPSVE</sequence>
<dbReference type="GO" id="GO:0003729">
    <property type="term" value="F:mRNA binding"/>
    <property type="evidence" value="ECO:0007669"/>
    <property type="project" value="TreeGrafter"/>
</dbReference>
<feature type="region of interest" description="Disordered" evidence="1">
    <location>
        <begin position="319"/>
        <end position="391"/>
    </location>
</feature>
<dbReference type="GO" id="GO:0008298">
    <property type="term" value="P:intracellular mRNA localization"/>
    <property type="evidence" value="ECO:0007669"/>
    <property type="project" value="TreeGrafter"/>
</dbReference>
<dbReference type="GO" id="GO:0005783">
    <property type="term" value="C:endoplasmic reticulum"/>
    <property type="evidence" value="ECO:0007669"/>
    <property type="project" value="TreeGrafter"/>
</dbReference>
<reference evidence="2" key="1">
    <citation type="submission" date="2023-03" db="EMBL/GenBank/DDBJ databases">
        <authorList>
            <person name="Steffen K."/>
            <person name="Cardenas P."/>
        </authorList>
    </citation>
    <scope>NUCLEOTIDE SEQUENCE</scope>
</reference>
<organism evidence="2 3">
    <name type="scientific">Geodia barretti</name>
    <name type="common">Barrett's horny sponge</name>
    <dbReference type="NCBI Taxonomy" id="519541"/>
    <lineage>
        <taxon>Eukaryota</taxon>
        <taxon>Metazoa</taxon>
        <taxon>Porifera</taxon>
        <taxon>Demospongiae</taxon>
        <taxon>Heteroscleromorpha</taxon>
        <taxon>Tetractinellida</taxon>
        <taxon>Astrophorina</taxon>
        <taxon>Geodiidae</taxon>
        <taxon>Geodia</taxon>
    </lineage>
</organism>
<dbReference type="GO" id="GO:0042175">
    <property type="term" value="C:nuclear outer membrane-endoplasmic reticulum membrane network"/>
    <property type="evidence" value="ECO:0007669"/>
    <property type="project" value="TreeGrafter"/>
</dbReference>
<gene>
    <name evidence="2" type="ORF">GBAR_LOCUS5157</name>
</gene>
<dbReference type="PANTHER" id="PTHR31027:SF2">
    <property type="entry name" value="LEBERCILIN DOMAIN-CONTAINING PROTEIN"/>
    <property type="match status" value="1"/>
</dbReference>
<dbReference type="AlphaFoldDB" id="A0AA35RBW5"/>
<feature type="compositionally biased region" description="Basic residues" evidence="1">
    <location>
        <begin position="375"/>
        <end position="386"/>
    </location>
</feature>
<keyword evidence="3" id="KW-1185">Reference proteome</keyword>
<proteinExistence type="predicted"/>
<feature type="compositionally biased region" description="Low complexity" evidence="1">
    <location>
        <begin position="526"/>
        <end position="540"/>
    </location>
</feature>
<feature type="region of interest" description="Disordered" evidence="1">
    <location>
        <begin position="1"/>
        <end position="35"/>
    </location>
</feature>
<dbReference type="InterPro" id="IPR039604">
    <property type="entry name" value="Bfr1"/>
</dbReference>
<evidence type="ECO:0000256" key="1">
    <source>
        <dbReference type="SAM" id="MobiDB-lite"/>
    </source>
</evidence>
<feature type="compositionally biased region" description="Pro residues" evidence="1">
    <location>
        <begin position="499"/>
        <end position="512"/>
    </location>
</feature>
<dbReference type="PANTHER" id="PTHR31027">
    <property type="entry name" value="NUCLEAR SEGREGATION PROTEIN BFR1"/>
    <property type="match status" value="1"/>
</dbReference>
<dbReference type="Proteomes" id="UP001174909">
    <property type="component" value="Unassembled WGS sequence"/>
</dbReference>
<comment type="caution">
    <text evidence="2">The sequence shown here is derived from an EMBL/GenBank/DDBJ whole genome shotgun (WGS) entry which is preliminary data.</text>
</comment>
<feature type="region of interest" description="Disordered" evidence="1">
    <location>
        <begin position="252"/>
        <end position="285"/>
    </location>
</feature>
<protein>
    <submittedName>
        <fullName evidence="2">Uncharacterized protein</fullName>
    </submittedName>
</protein>
<name>A0AA35RBW5_GEOBA</name>
<feature type="region of interest" description="Disordered" evidence="1">
    <location>
        <begin position="183"/>
        <end position="228"/>
    </location>
</feature>
<dbReference type="EMBL" id="CASHTH010000765">
    <property type="protein sequence ID" value="CAI8007337.1"/>
    <property type="molecule type" value="Genomic_DNA"/>
</dbReference>
<feature type="compositionally biased region" description="Basic and acidic residues" evidence="1">
    <location>
        <begin position="183"/>
        <end position="219"/>
    </location>
</feature>
<feature type="compositionally biased region" description="Basic and acidic residues" evidence="1">
    <location>
        <begin position="263"/>
        <end position="285"/>
    </location>
</feature>
<evidence type="ECO:0000313" key="3">
    <source>
        <dbReference type="Proteomes" id="UP001174909"/>
    </source>
</evidence>
<evidence type="ECO:0000313" key="2">
    <source>
        <dbReference type="EMBL" id="CAI8007337.1"/>
    </source>
</evidence>
<accession>A0AA35RBW5</accession>
<feature type="region of interest" description="Disordered" evidence="1">
    <location>
        <begin position="460"/>
        <end position="547"/>
    </location>
</feature>